<evidence type="ECO:0000313" key="2">
    <source>
        <dbReference type="EMBL" id="CAG7729574.1"/>
    </source>
</evidence>
<proteinExistence type="predicted"/>
<organism evidence="2 3">
    <name type="scientific">Allacma fusca</name>
    <dbReference type="NCBI Taxonomy" id="39272"/>
    <lineage>
        <taxon>Eukaryota</taxon>
        <taxon>Metazoa</taxon>
        <taxon>Ecdysozoa</taxon>
        <taxon>Arthropoda</taxon>
        <taxon>Hexapoda</taxon>
        <taxon>Collembola</taxon>
        <taxon>Symphypleona</taxon>
        <taxon>Sminthuridae</taxon>
        <taxon>Allacma</taxon>
    </lineage>
</organism>
<sequence length="67" mass="7998">MCPNDYEKALKDLRERRDKEAEEEENKRKQEEIKSYIRIIVWKDAAQSLREYAPCLISIRKLLEGAS</sequence>
<feature type="coiled-coil region" evidence="1">
    <location>
        <begin position="6"/>
        <end position="39"/>
    </location>
</feature>
<gene>
    <name evidence="2" type="ORF">AFUS01_LOCUS18275</name>
</gene>
<dbReference type="AlphaFoldDB" id="A0A8J2P3G2"/>
<dbReference type="EMBL" id="CAJVCH010180713">
    <property type="protein sequence ID" value="CAG7729574.1"/>
    <property type="molecule type" value="Genomic_DNA"/>
</dbReference>
<accession>A0A8J2P3G2</accession>
<protein>
    <submittedName>
        <fullName evidence="2">Uncharacterized protein</fullName>
    </submittedName>
</protein>
<evidence type="ECO:0000313" key="3">
    <source>
        <dbReference type="Proteomes" id="UP000708208"/>
    </source>
</evidence>
<dbReference type="Proteomes" id="UP000708208">
    <property type="component" value="Unassembled WGS sequence"/>
</dbReference>
<comment type="caution">
    <text evidence="2">The sequence shown here is derived from an EMBL/GenBank/DDBJ whole genome shotgun (WGS) entry which is preliminary data.</text>
</comment>
<name>A0A8J2P3G2_9HEXA</name>
<reference evidence="2" key="1">
    <citation type="submission" date="2021-06" db="EMBL/GenBank/DDBJ databases">
        <authorList>
            <person name="Hodson N. C."/>
            <person name="Mongue J. A."/>
            <person name="Jaron S. K."/>
        </authorList>
    </citation>
    <scope>NUCLEOTIDE SEQUENCE</scope>
</reference>
<evidence type="ECO:0000256" key="1">
    <source>
        <dbReference type="SAM" id="Coils"/>
    </source>
</evidence>
<keyword evidence="1" id="KW-0175">Coiled coil</keyword>
<keyword evidence="3" id="KW-1185">Reference proteome</keyword>